<keyword evidence="13" id="KW-0282">Flagellum</keyword>
<keyword evidence="9 12" id="KW-0472">Membrane</keyword>
<evidence type="ECO:0000256" key="12">
    <source>
        <dbReference type="RuleBase" id="RU362069"/>
    </source>
</evidence>
<evidence type="ECO:0000313" key="14">
    <source>
        <dbReference type="Proteomes" id="UP000030652"/>
    </source>
</evidence>
<proteinExistence type="inferred from homology"/>
<dbReference type="PANTHER" id="PTHR30587:SF0">
    <property type="entry name" value="FLAGELLAR BIOSYNTHETIC PROTEIN FLIP"/>
    <property type="match status" value="1"/>
</dbReference>
<dbReference type="PATRIC" id="fig|237368.3.peg.54"/>
<gene>
    <name evidence="12 13" type="primary">fliP</name>
    <name evidence="13" type="ORF">SCABRO_00052</name>
</gene>
<dbReference type="Pfam" id="PF00813">
    <property type="entry name" value="FliP"/>
    <property type="match status" value="1"/>
</dbReference>
<dbReference type="PROSITE" id="PS01061">
    <property type="entry name" value="FLIP_2"/>
    <property type="match status" value="1"/>
</dbReference>
<sequence length="255" mass="28415">MKYLLIMFVFTLSFGTVMFLAHTVAADDAVSDAMNMTINMGSLNEPKQVAGIVKVLLVMTSFTFLPGLLMVMTSFTRIIIVLGFVRKAISSQQMPPNQILIGLAILITFFVMAPVFSQINKEAIQPFMQEEIDQGEAFERGIAPLKTFMAKQTREKDIALFYNIAEMERPASLDDVPAHIILPAFVVSELKTAFQMGFVVYLPFIVIDMVVASVLTSMGMFMLPPMMISVPFKIVLFVLVDGWHLIIQSLVSSIR</sequence>
<feature type="transmembrane region" description="Helical" evidence="12">
    <location>
        <begin position="64"/>
        <end position="85"/>
    </location>
</feature>
<dbReference type="InterPro" id="IPR005838">
    <property type="entry name" value="T3SS_IM_P"/>
</dbReference>
<keyword evidence="8 12" id="KW-1133">Transmembrane helix</keyword>
<organism evidence="13 14">
    <name type="scientific">Candidatus Scalindua brodae</name>
    <dbReference type="NCBI Taxonomy" id="237368"/>
    <lineage>
        <taxon>Bacteria</taxon>
        <taxon>Pseudomonadati</taxon>
        <taxon>Planctomycetota</taxon>
        <taxon>Candidatus Brocadiia</taxon>
        <taxon>Candidatus Brocadiales</taxon>
        <taxon>Candidatus Scalinduaceae</taxon>
        <taxon>Candidatus Scalindua</taxon>
    </lineage>
</organism>
<evidence type="ECO:0000256" key="11">
    <source>
        <dbReference type="ARBA" id="ARBA00023225"/>
    </source>
</evidence>
<dbReference type="AlphaFoldDB" id="A0A0B0ENM4"/>
<evidence type="ECO:0000256" key="3">
    <source>
        <dbReference type="ARBA" id="ARBA00022448"/>
    </source>
</evidence>
<evidence type="ECO:0000256" key="6">
    <source>
        <dbReference type="ARBA" id="ARBA00022795"/>
    </source>
</evidence>
<dbReference type="GO" id="GO:0005886">
    <property type="term" value="C:plasma membrane"/>
    <property type="evidence" value="ECO:0007669"/>
    <property type="project" value="UniProtKB-SubCell"/>
</dbReference>
<comment type="caution">
    <text evidence="13">The sequence shown here is derived from an EMBL/GenBank/DDBJ whole genome shotgun (WGS) entry which is preliminary data.</text>
</comment>
<dbReference type="PRINTS" id="PR00951">
    <property type="entry name" value="FLGBIOSNFLIP"/>
</dbReference>
<dbReference type="GO" id="GO:0009425">
    <property type="term" value="C:bacterial-type flagellum basal body"/>
    <property type="evidence" value="ECO:0007669"/>
    <property type="project" value="UniProtKB-SubCell"/>
</dbReference>
<dbReference type="EMBL" id="JRYO01000005">
    <property type="protein sequence ID" value="KHE94214.1"/>
    <property type="molecule type" value="Genomic_DNA"/>
</dbReference>
<evidence type="ECO:0000256" key="10">
    <source>
        <dbReference type="ARBA" id="ARBA00023143"/>
    </source>
</evidence>
<evidence type="ECO:0000256" key="4">
    <source>
        <dbReference type="ARBA" id="ARBA00022475"/>
    </source>
</evidence>
<evidence type="ECO:0000313" key="13">
    <source>
        <dbReference type="EMBL" id="KHE94214.1"/>
    </source>
</evidence>
<keyword evidence="7 12" id="KW-0653">Protein transport</keyword>
<evidence type="ECO:0000256" key="8">
    <source>
        <dbReference type="ARBA" id="ARBA00022989"/>
    </source>
</evidence>
<reference evidence="13 14" key="1">
    <citation type="submission" date="2014-10" db="EMBL/GenBank/DDBJ databases">
        <title>Draft genome of anammox bacterium scalindua brodae, obtained using differential coverage binning of sequence data from two enrichment reactors.</title>
        <authorList>
            <person name="Speth D.R."/>
            <person name="Russ L."/>
            <person name="Kartal B."/>
            <person name="Op den Camp H.J."/>
            <person name="Dutilh B.E."/>
            <person name="Jetten M.S."/>
        </authorList>
    </citation>
    <scope>NUCLEOTIDE SEQUENCE [LARGE SCALE GENOMIC DNA]</scope>
    <source>
        <strain evidence="13">RU1</strain>
    </source>
</reference>
<dbReference type="NCBIfam" id="TIGR01103">
    <property type="entry name" value="fliP"/>
    <property type="match status" value="1"/>
</dbReference>
<comment type="subcellular location">
    <subcellularLocation>
        <location evidence="12">Cell membrane</location>
        <topology evidence="12">Multi-pass membrane protein</topology>
    </subcellularLocation>
    <subcellularLocation>
        <location evidence="12">Bacterial flagellum basal body</location>
    </subcellularLocation>
</comment>
<dbReference type="PANTHER" id="PTHR30587">
    <property type="entry name" value="FLAGELLAR BIOSYNTHETIC PROTEIN FLIP"/>
    <property type="match status" value="1"/>
</dbReference>
<keyword evidence="13" id="KW-0969">Cilium</keyword>
<keyword evidence="3 12" id="KW-0813">Transport</keyword>
<dbReference type="Proteomes" id="UP000030652">
    <property type="component" value="Unassembled WGS sequence"/>
</dbReference>
<feature type="transmembrane region" description="Helical" evidence="12">
    <location>
        <begin position="97"/>
        <end position="116"/>
    </location>
</feature>
<dbReference type="PRINTS" id="PR01302">
    <property type="entry name" value="TYPE3IMPPROT"/>
</dbReference>
<accession>A0A0B0ENM4</accession>
<evidence type="ECO:0000256" key="5">
    <source>
        <dbReference type="ARBA" id="ARBA00022692"/>
    </source>
</evidence>
<protein>
    <recommendedName>
        <fullName evidence="2 12">Flagellar biosynthetic protein FliP</fullName>
    </recommendedName>
</protein>
<keyword evidence="11 12" id="KW-1006">Bacterial flagellum protein export</keyword>
<name>A0A0B0ENM4_9BACT</name>
<evidence type="ECO:0000256" key="9">
    <source>
        <dbReference type="ARBA" id="ARBA00023136"/>
    </source>
</evidence>
<comment type="function">
    <text evidence="12">Plays a role in the flagellum-specific transport system.</text>
</comment>
<dbReference type="InterPro" id="IPR005837">
    <property type="entry name" value="FliP"/>
</dbReference>
<dbReference type="eggNOG" id="COG1338">
    <property type="taxonomic scope" value="Bacteria"/>
</dbReference>
<dbReference type="GO" id="GO:0009306">
    <property type="term" value="P:protein secretion"/>
    <property type="evidence" value="ECO:0007669"/>
    <property type="project" value="UniProtKB-UniRule"/>
</dbReference>
<feature type="transmembrane region" description="Helical" evidence="12">
    <location>
        <begin position="234"/>
        <end position="254"/>
    </location>
</feature>
<dbReference type="GO" id="GO:0044781">
    <property type="term" value="P:bacterial-type flagellum organization"/>
    <property type="evidence" value="ECO:0007669"/>
    <property type="project" value="UniProtKB-UniRule"/>
</dbReference>
<keyword evidence="4 12" id="KW-1003">Cell membrane</keyword>
<evidence type="ECO:0000256" key="7">
    <source>
        <dbReference type="ARBA" id="ARBA00022927"/>
    </source>
</evidence>
<dbReference type="NCBIfam" id="NF009438">
    <property type="entry name" value="PRK12797.1"/>
    <property type="match status" value="1"/>
</dbReference>
<keyword evidence="10" id="KW-0975">Bacterial flagellum</keyword>
<comment type="similarity">
    <text evidence="1 12">Belongs to the FliP/MopC/SpaP family.</text>
</comment>
<keyword evidence="5 12" id="KW-0812">Transmembrane</keyword>
<dbReference type="PROSITE" id="PS01060">
    <property type="entry name" value="FLIP_1"/>
    <property type="match status" value="1"/>
</dbReference>
<evidence type="ECO:0000256" key="1">
    <source>
        <dbReference type="ARBA" id="ARBA00006257"/>
    </source>
</evidence>
<feature type="transmembrane region" description="Helical" evidence="12">
    <location>
        <begin position="198"/>
        <end position="222"/>
    </location>
</feature>
<evidence type="ECO:0000256" key="2">
    <source>
        <dbReference type="ARBA" id="ARBA00021714"/>
    </source>
</evidence>
<keyword evidence="13" id="KW-0966">Cell projection</keyword>
<keyword evidence="6 12" id="KW-1005">Bacterial flagellum biogenesis</keyword>